<dbReference type="HAMAP" id="MF_00549">
    <property type="entry name" value="Methylglyoxal_synth"/>
    <property type="match status" value="1"/>
</dbReference>
<dbReference type="NCBIfam" id="TIGR01382">
    <property type="entry name" value="PfpI"/>
    <property type="match status" value="1"/>
</dbReference>
<evidence type="ECO:0000259" key="4">
    <source>
        <dbReference type="PROSITE" id="PS51855"/>
    </source>
</evidence>
<accession>A0AAU8ALI7</accession>
<dbReference type="SMART" id="SM00851">
    <property type="entry name" value="MGS"/>
    <property type="match status" value="1"/>
</dbReference>
<comment type="catalytic activity">
    <reaction evidence="3">
        <text>dihydroxyacetone phosphate = methylglyoxal + phosphate</text>
        <dbReference type="Rhea" id="RHEA:17937"/>
        <dbReference type="ChEBI" id="CHEBI:17158"/>
        <dbReference type="ChEBI" id="CHEBI:43474"/>
        <dbReference type="ChEBI" id="CHEBI:57642"/>
        <dbReference type="EC" id="4.2.3.3"/>
    </reaction>
</comment>
<dbReference type="PANTHER" id="PTHR42733">
    <property type="entry name" value="DJ-1 PROTEIN"/>
    <property type="match status" value="1"/>
</dbReference>
<dbReference type="GO" id="GO:0019242">
    <property type="term" value="P:methylglyoxal biosynthetic process"/>
    <property type="evidence" value="ECO:0007669"/>
    <property type="project" value="UniProtKB-UniRule"/>
</dbReference>
<dbReference type="PROSITE" id="PS01335">
    <property type="entry name" value="METHYLGLYOXAL_SYNTH"/>
    <property type="match status" value="1"/>
</dbReference>
<protein>
    <recommendedName>
        <fullName evidence="3">Methylglyoxal synthase</fullName>
        <shortName evidence="3">MGS</shortName>
        <ecNumber evidence="3">4.2.3.3</ecNumber>
    </recommendedName>
</protein>
<dbReference type="InterPro" id="IPR018148">
    <property type="entry name" value="Methylglyoxal_synth_AS"/>
</dbReference>
<dbReference type="NCBIfam" id="NF003559">
    <property type="entry name" value="PRK05234.1"/>
    <property type="match status" value="1"/>
</dbReference>
<organism evidence="5">
    <name type="scientific">Alloyangia sp. H15</name>
    <dbReference type="NCBI Taxonomy" id="3029062"/>
    <lineage>
        <taxon>Bacteria</taxon>
        <taxon>Pseudomonadati</taxon>
        <taxon>Pseudomonadota</taxon>
        <taxon>Alphaproteobacteria</taxon>
        <taxon>Rhodobacterales</taxon>
        <taxon>Roseobacteraceae</taxon>
        <taxon>Alloyangia</taxon>
    </lineage>
</organism>
<evidence type="ECO:0000256" key="3">
    <source>
        <dbReference type="HAMAP-Rule" id="MF_00549"/>
    </source>
</evidence>
<feature type="binding site" evidence="3">
    <location>
        <position position="10"/>
    </location>
    <ligand>
        <name>substrate</name>
    </ligand>
</feature>
<evidence type="ECO:0000313" key="5">
    <source>
        <dbReference type="EMBL" id="XCC95426.1"/>
    </source>
</evidence>
<comment type="caution">
    <text evidence="3">Lacks conserved residue(s) required for the propagation of feature annotation.</text>
</comment>
<dbReference type="InterPro" id="IPR011607">
    <property type="entry name" value="MGS-like_dom"/>
</dbReference>
<dbReference type="InterPro" id="IPR036914">
    <property type="entry name" value="MGS-like_dom_sf"/>
</dbReference>
<feature type="binding site" evidence="3">
    <location>
        <position position="14"/>
    </location>
    <ligand>
        <name>substrate</name>
    </ligand>
</feature>
<dbReference type="SUPFAM" id="SSF52317">
    <property type="entry name" value="Class I glutamine amidotransferase-like"/>
    <property type="match status" value="1"/>
</dbReference>
<reference evidence="5" key="1">
    <citation type="submission" date="2023-02" db="EMBL/GenBank/DDBJ databases">
        <title>Description and genomic characterization of Salipiger bruguierae sp. nov., isolated from the sediment of mangrove plant Bruguiera sexangula.</title>
        <authorList>
            <person name="Long M."/>
        </authorList>
    </citation>
    <scope>NUCLEOTIDE SEQUENCE</scope>
    <source>
        <strain evidence="5">H15</strain>
    </source>
</reference>
<dbReference type="InterPro" id="IPR002818">
    <property type="entry name" value="DJ-1/PfpI"/>
</dbReference>
<dbReference type="GO" id="GO:0008929">
    <property type="term" value="F:methylglyoxal synthase activity"/>
    <property type="evidence" value="ECO:0007669"/>
    <property type="project" value="UniProtKB-UniRule"/>
</dbReference>
<comment type="function">
    <text evidence="3">Catalyzes the formation of methylglyoxal from dihydroxyacetone phosphate.</text>
</comment>
<dbReference type="InterPro" id="IPR006286">
    <property type="entry name" value="C56_PfpI-like"/>
</dbReference>
<dbReference type="Pfam" id="PF01965">
    <property type="entry name" value="DJ-1_PfpI"/>
    <property type="match status" value="1"/>
</dbReference>
<dbReference type="PROSITE" id="PS51855">
    <property type="entry name" value="MGS"/>
    <property type="match status" value="1"/>
</dbReference>
<dbReference type="Gene3D" id="3.40.50.880">
    <property type="match status" value="1"/>
</dbReference>
<dbReference type="EC" id="4.2.3.3" evidence="3"/>
<comment type="similarity">
    <text evidence="2">Belongs to the peptidase C56 family.</text>
</comment>
<dbReference type="InterPro" id="IPR029062">
    <property type="entry name" value="Class_I_gatase-like"/>
</dbReference>
<dbReference type="CDD" id="cd01422">
    <property type="entry name" value="MGS"/>
    <property type="match status" value="1"/>
</dbReference>
<feature type="binding site" evidence="3">
    <location>
        <begin position="56"/>
        <end position="57"/>
    </location>
    <ligand>
        <name>substrate</name>
    </ligand>
</feature>
<dbReference type="SUPFAM" id="SSF52335">
    <property type="entry name" value="Methylglyoxal synthase-like"/>
    <property type="match status" value="1"/>
</dbReference>
<dbReference type="EMBL" id="CP123385">
    <property type="protein sequence ID" value="XCC95426.1"/>
    <property type="molecule type" value="Genomic_DNA"/>
</dbReference>
<comment type="similarity">
    <text evidence="1 3">Belongs to the methylglyoxal synthase family.</text>
</comment>
<evidence type="ECO:0000256" key="2">
    <source>
        <dbReference type="ARBA" id="ARBA00008542"/>
    </source>
</evidence>
<feature type="domain" description="MGS-like" evidence="4">
    <location>
        <begin position="1"/>
        <end position="141"/>
    </location>
</feature>
<dbReference type="InterPro" id="IPR004363">
    <property type="entry name" value="Methylgl_synth"/>
</dbReference>
<keyword evidence="3 5" id="KW-0456">Lyase</keyword>
<dbReference type="PROSITE" id="PS51276">
    <property type="entry name" value="PEPTIDASE_C56_PFPI"/>
    <property type="match status" value="1"/>
</dbReference>
<name>A0AAU8ALI7_9RHOB</name>
<sequence>MKQRIAMVAHDSQKPAMVDWARAHRDVLSAHTLYGTASTGGRVAEGAGLDVTLLKSGPLGGDQQLGAMIAEGRLDILIFFTDPLSVMPHDVDVKALLRISTLNQTIMACNRATADCVIRSELMSTTCPAAAKPSRTVTPIAPSSTRLLLLAGDFVEDCEVMVPFQALQALGFTVHAVCPDKRRGEKIRTAIHDVEGDQAYVERPGHAFKLTHDFDSVDAASYAGLILPGGRSPEYLRTNPRVIGIVEHFIRADKPIAAICHGPQLLAAVEPGLLHGRRLAAYPACAPEVRLAGADYVELGLAEAVTDGAIVTARAWPAHPAWIAQFLAVLGTQVVHAQNVQTTEGQAAC</sequence>
<dbReference type="RefSeq" id="WP_353474275.1">
    <property type="nucleotide sequence ID" value="NZ_CP123385.1"/>
</dbReference>
<dbReference type="PANTHER" id="PTHR42733:SF2">
    <property type="entry name" value="DJ-1_THIJ_PFPI FAMILY PROTEIN"/>
    <property type="match status" value="1"/>
</dbReference>
<dbReference type="CDD" id="cd03169">
    <property type="entry name" value="GATase1_PfpI_1"/>
    <property type="match status" value="1"/>
</dbReference>
<dbReference type="Gene3D" id="3.40.50.1380">
    <property type="entry name" value="Methylglyoxal synthase-like domain"/>
    <property type="match status" value="1"/>
</dbReference>
<evidence type="ECO:0000256" key="1">
    <source>
        <dbReference type="ARBA" id="ARBA00006287"/>
    </source>
</evidence>
<dbReference type="Pfam" id="PF02142">
    <property type="entry name" value="MGS"/>
    <property type="match status" value="1"/>
</dbReference>
<dbReference type="AlphaFoldDB" id="A0AAU8ALI7"/>
<proteinExistence type="inferred from homology"/>
<feature type="active site" description="Proton donor/acceptor" evidence="3">
    <location>
        <position position="62"/>
    </location>
</feature>
<gene>
    <name evidence="3" type="primary">mgsA</name>
    <name evidence="5" type="ORF">PVT71_20295</name>
</gene>
<feature type="binding site" evidence="3">
    <location>
        <position position="89"/>
    </location>
    <ligand>
        <name>substrate</name>
    </ligand>
</feature>